<comment type="caution">
    <text evidence="6">The sequence shown here is derived from an EMBL/GenBank/DDBJ whole genome shotgun (WGS) entry which is preliminary data.</text>
</comment>
<evidence type="ECO:0000256" key="1">
    <source>
        <dbReference type="ARBA" id="ARBA00004613"/>
    </source>
</evidence>
<evidence type="ECO:0000256" key="4">
    <source>
        <dbReference type="ARBA" id="ARBA00022837"/>
    </source>
</evidence>
<evidence type="ECO:0000256" key="5">
    <source>
        <dbReference type="SAM" id="Phobius"/>
    </source>
</evidence>
<dbReference type="AlphaFoldDB" id="A0A1G2K6D4"/>
<reference evidence="6 7" key="1">
    <citation type="journal article" date="2016" name="Nat. Commun.">
        <title>Thousands of microbial genomes shed light on interconnected biogeochemical processes in an aquifer system.</title>
        <authorList>
            <person name="Anantharaman K."/>
            <person name="Brown C.T."/>
            <person name="Hug L.A."/>
            <person name="Sharon I."/>
            <person name="Castelle C.J."/>
            <person name="Probst A.J."/>
            <person name="Thomas B.C."/>
            <person name="Singh A."/>
            <person name="Wilkins M.J."/>
            <person name="Karaoz U."/>
            <person name="Brodie E.L."/>
            <person name="Williams K.H."/>
            <person name="Hubbard S.S."/>
            <person name="Banfield J.F."/>
        </authorList>
    </citation>
    <scope>NUCLEOTIDE SEQUENCE [LARGE SCALE GENOMIC DNA]</scope>
</reference>
<dbReference type="EMBL" id="MHQC01000043">
    <property type="protein sequence ID" value="OGZ94121.1"/>
    <property type="molecule type" value="Genomic_DNA"/>
</dbReference>
<comment type="subcellular location">
    <subcellularLocation>
        <location evidence="1">Secreted</location>
    </subcellularLocation>
</comment>
<accession>A0A1G2K6D4</accession>
<name>A0A1G2K6D4_9BACT</name>
<gene>
    <name evidence="6" type="ORF">A2633_06495</name>
</gene>
<protein>
    <submittedName>
        <fullName evidence="6">Uncharacterized protein</fullName>
    </submittedName>
</protein>
<evidence type="ECO:0000256" key="3">
    <source>
        <dbReference type="ARBA" id="ARBA00022729"/>
    </source>
</evidence>
<dbReference type="InterPro" id="IPR059100">
    <property type="entry name" value="TSP3_bac"/>
</dbReference>
<dbReference type="PANTHER" id="PTHR37467:SF1">
    <property type="entry name" value="EXPORTED CALCIUM-BINDING GLYCOPROTEIN"/>
    <property type="match status" value="1"/>
</dbReference>
<organism evidence="6 7">
    <name type="scientific">Candidatus Sungbacteria bacterium RIFCSPHIGHO2_01_FULL_47_32</name>
    <dbReference type="NCBI Taxonomy" id="1802264"/>
    <lineage>
        <taxon>Bacteria</taxon>
        <taxon>Candidatus Sungiibacteriota</taxon>
    </lineage>
</organism>
<feature type="transmembrane region" description="Helical" evidence="5">
    <location>
        <begin position="48"/>
        <end position="66"/>
    </location>
</feature>
<keyword evidence="2" id="KW-0964">Secreted</keyword>
<evidence type="ECO:0000313" key="6">
    <source>
        <dbReference type="EMBL" id="OGZ94121.1"/>
    </source>
</evidence>
<dbReference type="Proteomes" id="UP000177152">
    <property type="component" value="Unassembled WGS sequence"/>
</dbReference>
<evidence type="ECO:0000256" key="2">
    <source>
        <dbReference type="ARBA" id="ARBA00022525"/>
    </source>
</evidence>
<evidence type="ECO:0000313" key="7">
    <source>
        <dbReference type="Proteomes" id="UP000177152"/>
    </source>
</evidence>
<dbReference type="PANTHER" id="PTHR37467">
    <property type="entry name" value="EXPORTED CALCIUM-BINDING GLYCOPROTEIN-RELATED"/>
    <property type="match status" value="1"/>
</dbReference>
<keyword evidence="5" id="KW-1133">Transmembrane helix</keyword>
<dbReference type="InterPro" id="IPR053180">
    <property type="entry name" value="Ca-binding_acidic-repeat"/>
</dbReference>
<keyword evidence="5" id="KW-0812">Transmembrane</keyword>
<sequence>MVSEVAFLKHARRLLIHSKSRVFAQEMRYNKEVKLGGYFMFRTKATRTLIVIFLLMLSSGITLYVMTKETPESRLAKNLGKIVPLTPEQQKLVDSRLDELSGDSDNDGLKDWEELIYKTDPKNPDTDGDGTNDGDEIKQERNPLIIGPKDSLSNPIADEKALQDASTSNTFTKQFGETLLSSDVFVGLMQNGTPSLSQGDTEALANQLAEDGKKFLAVNEDELFASIRIAPKDTHTEAYSMIKYLNGLGKIQNEYFMVAPEDDPASIITEATKSKDVKRFAELKKSISIFGAALAEVKALSVPRPLLDVHKKELLLLASMEKQLTAIMDAEKDPLGASTAIAGYIALRKEGALLHKKILEIIQQNHLVFLSGDAGSFFTETSL</sequence>
<keyword evidence="3" id="KW-0732">Signal</keyword>
<keyword evidence="5" id="KW-0472">Membrane</keyword>
<dbReference type="Pfam" id="PF18884">
    <property type="entry name" value="TSP3_bac"/>
    <property type="match status" value="2"/>
</dbReference>
<proteinExistence type="predicted"/>
<keyword evidence="4" id="KW-0106">Calcium</keyword>